<dbReference type="AlphaFoldDB" id="A0A316U3P8"/>
<dbReference type="Pfam" id="PF05960">
    <property type="entry name" value="DUF885"/>
    <property type="match status" value="1"/>
</dbReference>
<accession>A0A316U3P8</accession>
<comment type="caution">
    <text evidence="1">The sequence shown here is derived from an EMBL/GenBank/DDBJ whole genome shotgun (WGS) entry which is preliminary data.</text>
</comment>
<protein>
    <submittedName>
        <fullName evidence="1">DUF885 domain-containing protein</fullName>
    </submittedName>
</protein>
<dbReference type="Proteomes" id="UP000245533">
    <property type="component" value="Unassembled WGS sequence"/>
</dbReference>
<name>A0A316U3P8_9BACT</name>
<dbReference type="RefSeq" id="WP_109643688.1">
    <property type="nucleotide sequence ID" value="NZ_QGGB01000001.1"/>
</dbReference>
<dbReference type="EMBL" id="QGGB01000001">
    <property type="protein sequence ID" value="PWN08106.1"/>
    <property type="molecule type" value="Genomic_DNA"/>
</dbReference>
<evidence type="ECO:0000313" key="2">
    <source>
        <dbReference type="Proteomes" id="UP000245533"/>
    </source>
</evidence>
<organism evidence="1 2">
    <name type="scientific">Rhodohalobacter mucosus</name>
    <dbReference type="NCBI Taxonomy" id="2079485"/>
    <lineage>
        <taxon>Bacteria</taxon>
        <taxon>Pseudomonadati</taxon>
        <taxon>Balneolota</taxon>
        <taxon>Balneolia</taxon>
        <taxon>Balneolales</taxon>
        <taxon>Balneolaceae</taxon>
        <taxon>Rhodohalobacter</taxon>
    </lineage>
</organism>
<gene>
    <name evidence="1" type="ORF">DDZ15_00265</name>
</gene>
<dbReference type="OrthoDB" id="9760040at2"/>
<dbReference type="PANTHER" id="PTHR33361:SF2">
    <property type="entry name" value="DUF885 DOMAIN-CONTAINING PROTEIN"/>
    <property type="match status" value="1"/>
</dbReference>
<proteinExistence type="predicted"/>
<dbReference type="PANTHER" id="PTHR33361">
    <property type="entry name" value="GLR0591 PROTEIN"/>
    <property type="match status" value="1"/>
</dbReference>
<dbReference type="InterPro" id="IPR010281">
    <property type="entry name" value="DUF885"/>
</dbReference>
<reference evidence="1 2" key="1">
    <citation type="submission" date="2018-05" db="EMBL/GenBank/DDBJ databases">
        <title>Rhodohalobacter halophilus gen. nov., sp. nov., a moderately halophilic member of the family Balneolaceae.</title>
        <authorList>
            <person name="Liu Z.-W."/>
        </authorList>
    </citation>
    <scope>NUCLEOTIDE SEQUENCE [LARGE SCALE GENOMIC DNA]</scope>
    <source>
        <strain evidence="1 2">8A47</strain>
    </source>
</reference>
<evidence type="ECO:0000313" key="1">
    <source>
        <dbReference type="EMBL" id="PWN08106.1"/>
    </source>
</evidence>
<sequence length="580" mass="67272">MVRFLLPVMSLILVSCISGEERLQNLFDDHWEYSLTDQPLFATNQGDHRFNDKLPETSIESMERRYEQAKEFLVRLDHIQRENLSEASKLNYDIFKIQLENEVRAYELNDHLLPLNGWWDYHASFADLAGRVPLNTVEDYNNYLSRLRAFRMYNEGYIERMRAGLVLGFVRPEEVFEDYMASIEALIPEVPEESRLYEPFESFPESFTEEERQRLSADAADVIGEVVNPEFERLLRFLEDEYIPGASESPGITEVPGGEEYYAWLVQMHTTMEITPVEVHRTGLDEVSRIRSEMMEIVRETGFGEDFEGFIEFLRTDPQFYAETPEELLQKTAMVLKTMDGKLPELFKTLPRLPYGIRPVPDYLAPRTATAYYSRGSADGTRAGYYAVNTYDLRSRPLYEVTALSLHEAVPGHHLQIALHQELEGLPKFRSVSGFTAYTEGWALYSERLGLDTGMYDDPYQNFGRLSYEMWRALRLVVDTGIHSMGWSREEAVQYMAENSALSLHNIRSEVNRYIFWPGQALAYKMGEIKIRELRENAERELGVDFDLREFHDVILLSGSVPLQVLDENVNDWIESVSVQ</sequence>
<keyword evidence="2" id="KW-1185">Reference proteome</keyword>
<dbReference type="PROSITE" id="PS51257">
    <property type="entry name" value="PROKAR_LIPOPROTEIN"/>
    <property type="match status" value="1"/>
</dbReference>